<accession>X0T3J6</accession>
<gene>
    <name evidence="1" type="ORF">S01H1_23794</name>
</gene>
<name>X0T3J6_9ZZZZ</name>
<dbReference type="AlphaFoldDB" id="X0T3J6"/>
<feature type="non-terminal residue" evidence="1">
    <location>
        <position position="101"/>
    </location>
</feature>
<protein>
    <submittedName>
        <fullName evidence="1">Uncharacterized protein</fullName>
    </submittedName>
</protein>
<comment type="caution">
    <text evidence="1">The sequence shown here is derived from an EMBL/GenBank/DDBJ whole genome shotgun (WGS) entry which is preliminary data.</text>
</comment>
<evidence type="ECO:0000313" key="1">
    <source>
        <dbReference type="EMBL" id="GAF87814.1"/>
    </source>
</evidence>
<dbReference type="EMBL" id="BARS01013874">
    <property type="protein sequence ID" value="GAF87814.1"/>
    <property type="molecule type" value="Genomic_DNA"/>
</dbReference>
<organism evidence="1">
    <name type="scientific">marine sediment metagenome</name>
    <dbReference type="NCBI Taxonomy" id="412755"/>
    <lineage>
        <taxon>unclassified sequences</taxon>
        <taxon>metagenomes</taxon>
        <taxon>ecological metagenomes</taxon>
    </lineage>
</organism>
<sequence>MIDFNVTLQTRLGKLFGGIVHKIASKPFMEKIGNLVSFRIKKRTDEGRDVHGDSFDPYSDMWAENRRERGRETGRVDLNDTGNMWDGLNVESTDETTEIFF</sequence>
<reference evidence="1" key="1">
    <citation type="journal article" date="2014" name="Front. Microbiol.">
        <title>High frequency of phylogenetically diverse reductive dehalogenase-homologous genes in deep subseafloor sedimentary metagenomes.</title>
        <authorList>
            <person name="Kawai M."/>
            <person name="Futagami T."/>
            <person name="Toyoda A."/>
            <person name="Takaki Y."/>
            <person name="Nishi S."/>
            <person name="Hori S."/>
            <person name="Arai W."/>
            <person name="Tsubouchi T."/>
            <person name="Morono Y."/>
            <person name="Uchiyama I."/>
            <person name="Ito T."/>
            <person name="Fujiyama A."/>
            <person name="Inagaki F."/>
            <person name="Takami H."/>
        </authorList>
    </citation>
    <scope>NUCLEOTIDE SEQUENCE</scope>
    <source>
        <strain evidence="1">Expedition CK06-06</strain>
    </source>
</reference>
<proteinExistence type="predicted"/>